<dbReference type="GO" id="GO:0006281">
    <property type="term" value="P:DNA repair"/>
    <property type="evidence" value="ECO:0007669"/>
    <property type="project" value="InterPro"/>
</dbReference>
<reference evidence="3" key="1">
    <citation type="journal article" date="2020" name="bioRxiv">
        <title>A rank-normalized archaeal taxonomy based on genome phylogeny resolves widespread incomplete and uneven classifications.</title>
        <authorList>
            <person name="Rinke C."/>
            <person name="Chuvochina M."/>
            <person name="Mussig A.J."/>
            <person name="Chaumeil P.-A."/>
            <person name="Waite D.W."/>
            <person name="Whitman W.B."/>
            <person name="Parks D.H."/>
            <person name="Hugenholtz P."/>
        </authorList>
    </citation>
    <scope>NUCLEOTIDE SEQUENCE [LARGE SCALE GENOMIC DNA]</scope>
</reference>
<dbReference type="Pfam" id="PF04895">
    <property type="entry name" value="Nre_C"/>
    <property type="match status" value="1"/>
</dbReference>
<dbReference type="AlphaFoldDB" id="A0A7J4TGF2"/>
<name>A0A7J4TGF2_9EURY</name>
<dbReference type="PANTHER" id="PTHR38136">
    <property type="entry name" value="DNA REPAIR PROTEIN"/>
    <property type="match status" value="1"/>
</dbReference>
<evidence type="ECO:0000313" key="3">
    <source>
        <dbReference type="Proteomes" id="UP000586031"/>
    </source>
</evidence>
<dbReference type="InterPro" id="IPR006979">
    <property type="entry name" value="Nre_C"/>
</dbReference>
<dbReference type="Proteomes" id="UP000586031">
    <property type="component" value="Unassembled WGS sequence"/>
</dbReference>
<evidence type="ECO:0000313" key="2">
    <source>
        <dbReference type="EMBL" id="HII83488.1"/>
    </source>
</evidence>
<dbReference type="EMBL" id="DUHE01000037">
    <property type="protein sequence ID" value="HII83488.1"/>
    <property type="molecule type" value="Genomic_DNA"/>
</dbReference>
<accession>A0A7J4TGF2</accession>
<dbReference type="PANTHER" id="PTHR38136:SF2">
    <property type="entry name" value="DNA REPAIR PROTEIN"/>
    <property type="match status" value="1"/>
</dbReference>
<sequence>LAHEKRQAGVIVLREAYSGYVPLGVFNVRENVRNAMAQPYLEFEDMKSALAYIDTRLKLPINSFIKRSDLLQDILRSRQTTLDSYFKS</sequence>
<feature type="non-terminal residue" evidence="2">
    <location>
        <position position="1"/>
    </location>
</feature>
<gene>
    <name evidence="2" type="ORF">HA271_01320</name>
</gene>
<feature type="domain" description="Archaeal Nre C-terminal" evidence="1">
    <location>
        <begin position="1"/>
        <end position="85"/>
    </location>
</feature>
<proteinExistence type="predicted"/>
<comment type="caution">
    <text evidence="2">The sequence shown here is derived from an EMBL/GenBank/DDBJ whole genome shotgun (WGS) entry which is preliminary data.</text>
</comment>
<evidence type="ECO:0000259" key="1">
    <source>
        <dbReference type="Pfam" id="PF04895"/>
    </source>
</evidence>
<organism evidence="2 3">
    <name type="scientific">Methanobacterium subterraneum</name>
    <dbReference type="NCBI Taxonomy" id="59277"/>
    <lineage>
        <taxon>Archaea</taxon>
        <taxon>Methanobacteriati</taxon>
        <taxon>Methanobacteriota</taxon>
        <taxon>Methanomada group</taxon>
        <taxon>Methanobacteria</taxon>
        <taxon>Methanobacteriales</taxon>
        <taxon>Methanobacteriaceae</taxon>
        <taxon>Methanobacterium</taxon>
    </lineage>
</organism>
<protein>
    <recommendedName>
        <fullName evidence="1">Archaeal Nre C-terminal domain-containing protein</fullName>
    </recommendedName>
</protein>
<dbReference type="InterPro" id="IPR033167">
    <property type="entry name" value="Nre"/>
</dbReference>